<evidence type="ECO:0000313" key="1">
    <source>
        <dbReference type="EMBL" id="CAH7681658.1"/>
    </source>
</evidence>
<dbReference type="AlphaFoldDB" id="A0AAV0B6Z8"/>
<keyword evidence="2" id="KW-1185">Reference proteome</keyword>
<organism evidence="1 2">
    <name type="scientific">Phakopsora pachyrhizi</name>
    <name type="common">Asian soybean rust disease fungus</name>
    <dbReference type="NCBI Taxonomy" id="170000"/>
    <lineage>
        <taxon>Eukaryota</taxon>
        <taxon>Fungi</taxon>
        <taxon>Dikarya</taxon>
        <taxon>Basidiomycota</taxon>
        <taxon>Pucciniomycotina</taxon>
        <taxon>Pucciniomycetes</taxon>
        <taxon>Pucciniales</taxon>
        <taxon>Phakopsoraceae</taxon>
        <taxon>Phakopsora</taxon>
    </lineage>
</organism>
<gene>
    <name evidence="1" type="ORF">PPACK8108_LOCUS14288</name>
</gene>
<sequence>MRLDWCRGWSPGCFTLEEIEIWDGPQSGTGKVEGSGGFFAKDVVLARREAALFGLEKISIRRNNSSRISGGSSVGVKGSCLKDSVYTLLSLSIPSTKTEESL</sequence>
<dbReference type="EMBL" id="CALTRL010003666">
    <property type="protein sequence ID" value="CAH7681658.1"/>
    <property type="molecule type" value="Genomic_DNA"/>
</dbReference>
<protein>
    <submittedName>
        <fullName evidence="1">Uncharacterized protein</fullName>
    </submittedName>
</protein>
<evidence type="ECO:0000313" key="2">
    <source>
        <dbReference type="Proteomes" id="UP001153365"/>
    </source>
</evidence>
<name>A0AAV0B6Z8_PHAPC</name>
<accession>A0AAV0B6Z8</accession>
<reference evidence="1" key="1">
    <citation type="submission" date="2022-06" db="EMBL/GenBank/DDBJ databases">
        <authorList>
            <consortium name="SYNGENTA / RWTH Aachen University"/>
        </authorList>
    </citation>
    <scope>NUCLEOTIDE SEQUENCE</scope>
</reference>
<proteinExistence type="predicted"/>
<comment type="caution">
    <text evidence="1">The sequence shown here is derived from an EMBL/GenBank/DDBJ whole genome shotgun (WGS) entry which is preliminary data.</text>
</comment>
<dbReference type="Proteomes" id="UP001153365">
    <property type="component" value="Unassembled WGS sequence"/>
</dbReference>